<evidence type="ECO:0000313" key="8">
    <source>
        <dbReference type="Proteomes" id="UP001321498"/>
    </source>
</evidence>
<dbReference type="CDD" id="cd05466">
    <property type="entry name" value="PBP2_LTTR_substrate"/>
    <property type="match status" value="1"/>
</dbReference>
<name>A0ABM8GEJ8_9MICO</name>
<evidence type="ECO:0000256" key="4">
    <source>
        <dbReference type="ARBA" id="ARBA00023163"/>
    </source>
</evidence>
<feature type="chain" id="PRO_5046333922" evidence="5">
    <location>
        <begin position="23"/>
        <end position="297"/>
    </location>
</feature>
<evidence type="ECO:0000256" key="3">
    <source>
        <dbReference type="ARBA" id="ARBA00023125"/>
    </source>
</evidence>
<keyword evidence="3" id="KW-0238">DNA-binding</keyword>
<accession>A0ABM8GEJ8</accession>
<dbReference type="PANTHER" id="PTHR30419">
    <property type="entry name" value="HTH-TYPE TRANSCRIPTIONAL REGULATOR YBHD"/>
    <property type="match status" value="1"/>
</dbReference>
<keyword evidence="5" id="KW-0732">Signal</keyword>
<dbReference type="Pfam" id="PF00126">
    <property type="entry name" value="HTH_1"/>
    <property type="match status" value="1"/>
</dbReference>
<proteinExistence type="inferred from homology"/>
<keyword evidence="2" id="KW-0805">Transcription regulation</keyword>
<dbReference type="InterPro" id="IPR036390">
    <property type="entry name" value="WH_DNA-bd_sf"/>
</dbReference>
<dbReference type="InterPro" id="IPR036388">
    <property type="entry name" value="WH-like_DNA-bd_sf"/>
</dbReference>
<keyword evidence="4" id="KW-0804">Transcription</keyword>
<dbReference type="Gene3D" id="1.10.10.10">
    <property type="entry name" value="Winged helix-like DNA-binding domain superfamily/Winged helix DNA-binding domain"/>
    <property type="match status" value="1"/>
</dbReference>
<evidence type="ECO:0000256" key="5">
    <source>
        <dbReference type="SAM" id="SignalP"/>
    </source>
</evidence>
<dbReference type="Proteomes" id="UP001321498">
    <property type="component" value="Chromosome"/>
</dbReference>
<keyword evidence="8" id="KW-1185">Reference proteome</keyword>
<dbReference type="InterPro" id="IPR005119">
    <property type="entry name" value="LysR_subst-bd"/>
</dbReference>
<dbReference type="EMBL" id="AP027731">
    <property type="protein sequence ID" value="BDZ46731.1"/>
    <property type="molecule type" value="Genomic_DNA"/>
</dbReference>
<reference evidence="8" key="1">
    <citation type="journal article" date="2019" name="Int. J. Syst. Evol. Microbiol.">
        <title>The Global Catalogue of Microorganisms (GCM) 10K type strain sequencing project: providing services to taxonomists for standard genome sequencing and annotation.</title>
        <authorList>
            <consortium name="The Broad Institute Genomics Platform"/>
            <consortium name="The Broad Institute Genome Sequencing Center for Infectious Disease"/>
            <person name="Wu L."/>
            <person name="Ma J."/>
        </authorList>
    </citation>
    <scope>NUCLEOTIDE SEQUENCE [LARGE SCALE GENOMIC DNA]</scope>
    <source>
        <strain evidence="8">NBRC 108725</strain>
    </source>
</reference>
<feature type="signal peptide" evidence="5">
    <location>
        <begin position="1"/>
        <end position="22"/>
    </location>
</feature>
<dbReference type="Gene3D" id="3.40.190.290">
    <property type="match status" value="1"/>
</dbReference>
<dbReference type="PROSITE" id="PS50931">
    <property type="entry name" value="HTH_LYSR"/>
    <property type="match status" value="1"/>
</dbReference>
<protein>
    <submittedName>
        <fullName evidence="7">LysR family transcriptional regulator</fullName>
    </submittedName>
</protein>
<evidence type="ECO:0000259" key="6">
    <source>
        <dbReference type="PROSITE" id="PS50931"/>
    </source>
</evidence>
<evidence type="ECO:0000256" key="1">
    <source>
        <dbReference type="ARBA" id="ARBA00009437"/>
    </source>
</evidence>
<evidence type="ECO:0000256" key="2">
    <source>
        <dbReference type="ARBA" id="ARBA00023015"/>
    </source>
</evidence>
<organism evidence="7 8">
    <name type="scientific">Naasia aerilata</name>
    <dbReference type="NCBI Taxonomy" id="1162966"/>
    <lineage>
        <taxon>Bacteria</taxon>
        <taxon>Bacillati</taxon>
        <taxon>Actinomycetota</taxon>
        <taxon>Actinomycetes</taxon>
        <taxon>Micrococcales</taxon>
        <taxon>Microbacteriaceae</taxon>
        <taxon>Naasia</taxon>
    </lineage>
</organism>
<dbReference type="PRINTS" id="PR00039">
    <property type="entry name" value="HTHLYSR"/>
</dbReference>
<dbReference type="InterPro" id="IPR000847">
    <property type="entry name" value="LysR_HTH_N"/>
</dbReference>
<comment type="similarity">
    <text evidence="1">Belongs to the LysR transcriptional regulatory family.</text>
</comment>
<dbReference type="SUPFAM" id="SSF46785">
    <property type="entry name" value="Winged helix' DNA-binding domain"/>
    <property type="match status" value="1"/>
</dbReference>
<dbReference type="Pfam" id="PF03466">
    <property type="entry name" value="LysR_substrate"/>
    <property type="match status" value="1"/>
</dbReference>
<gene>
    <name evidence="7" type="ORF">GCM10025866_26400</name>
</gene>
<dbReference type="RefSeq" id="WP_286276734.1">
    <property type="nucleotide sequence ID" value="NZ_AP027731.1"/>
</dbReference>
<sequence length="297" mass="32052">MTLLQLRVFVAAARLGSFTAAALALHMAQPTVSEVIRRLEDSYEIALFIRTGRRLVLTRAAEELLPLAEKAIAAAEEAERALRAVKSLDGGTATFGLLRNANYYAMADLLSTFHAQYPHVRLRVVGLNSVEVANLVRSGELEGGLVVLPLDPEGLRFTPLRRDEVLYASANPEHVAAPVTIADLAERDLVLYDAHYGWKDPTRRQVAERAQLAGVTLEALIEVEQSEAALSLVAAGAGDTFISASVVRHGRTPPGISYASFSPPLYDTIALVQREGGSLSPATAELSRLARTMLAEE</sequence>
<feature type="domain" description="HTH lysR-type" evidence="6">
    <location>
        <begin position="1"/>
        <end position="58"/>
    </location>
</feature>
<dbReference type="InterPro" id="IPR050950">
    <property type="entry name" value="HTH-type_LysR_regulators"/>
</dbReference>
<evidence type="ECO:0000313" key="7">
    <source>
        <dbReference type="EMBL" id="BDZ46731.1"/>
    </source>
</evidence>
<dbReference type="SUPFAM" id="SSF53850">
    <property type="entry name" value="Periplasmic binding protein-like II"/>
    <property type="match status" value="1"/>
</dbReference>